<proteinExistence type="predicted"/>
<feature type="signal peptide" evidence="1">
    <location>
        <begin position="1"/>
        <end position="21"/>
    </location>
</feature>
<sequence>MVKRRRMAALIGVVVVAGSLAACNQQNSSCRGATARYAECVIDTTSDGHSETVRLPFFIDPEKSGNDLEDIYDFNGVTDDVAAFHVAGQEYTCRQGDRLEVSRGHAECLVVEERRLKIKLWVGNPTMR</sequence>
<accession>A0A553JXU5</accession>
<evidence type="ECO:0000313" key="3">
    <source>
        <dbReference type="Proteomes" id="UP000317638"/>
    </source>
</evidence>
<dbReference type="EMBL" id="VKKG01000005">
    <property type="protein sequence ID" value="TRY17275.1"/>
    <property type="molecule type" value="Genomic_DNA"/>
</dbReference>
<gene>
    <name evidence="2" type="ORF">FOJ82_12015</name>
</gene>
<evidence type="ECO:0008006" key="4">
    <source>
        <dbReference type="Google" id="ProtNLM"/>
    </source>
</evidence>
<name>A0A553JXU5_9ACTN</name>
<keyword evidence="3" id="KW-1185">Reference proteome</keyword>
<evidence type="ECO:0000256" key="1">
    <source>
        <dbReference type="SAM" id="SignalP"/>
    </source>
</evidence>
<dbReference type="RefSeq" id="WP_143938739.1">
    <property type="nucleotide sequence ID" value="NZ_VKKG01000005.1"/>
</dbReference>
<dbReference type="Proteomes" id="UP000317638">
    <property type="component" value="Unassembled WGS sequence"/>
</dbReference>
<comment type="caution">
    <text evidence="2">The sequence shown here is derived from an EMBL/GenBank/DDBJ whole genome shotgun (WGS) entry which is preliminary data.</text>
</comment>
<dbReference type="PROSITE" id="PS51257">
    <property type="entry name" value="PROKAR_LIPOPROTEIN"/>
    <property type="match status" value="1"/>
</dbReference>
<feature type="chain" id="PRO_5021982255" description="Lipoprotein" evidence="1">
    <location>
        <begin position="22"/>
        <end position="128"/>
    </location>
</feature>
<evidence type="ECO:0000313" key="2">
    <source>
        <dbReference type="EMBL" id="TRY17275.1"/>
    </source>
</evidence>
<protein>
    <recommendedName>
        <fullName evidence="4">Lipoprotein</fullName>
    </recommendedName>
</protein>
<reference evidence="2 3" key="1">
    <citation type="submission" date="2019-07" db="EMBL/GenBank/DDBJ databases">
        <authorList>
            <person name="Zhou L.-Y."/>
        </authorList>
    </citation>
    <scope>NUCLEOTIDE SEQUENCE [LARGE SCALE GENOMIC DNA]</scope>
    <source>
        <strain evidence="2 3">YIM 101269</strain>
    </source>
</reference>
<organism evidence="2 3">
    <name type="scientific">Tessaracoccus rhinocerotis</name>
    <dbReference type="NCBI Taxonomy" id="1689449"/>
    <lineage>
        <taxon>Bacteria</taxon>
        <taxon>Bacillati</taxon>
        <taxon>Actinomycetota</taxon>
        <taxon>Actinomycetes</taxon>
        <taxon>Propionibacteriales</taxon>
        <taxon>Propionibacteriaceae</taxon>
        <taxon>Tessaracoccus</taxon>
    </lineage>
</organism>
<dbReference type="AlphaFoldDB" id="A0A553JXU5"/>
<dbReference type="OrthoDB" id="5196129at2"/>
<keyword evidence="1" id="KW-0732">Signal</keyword>